<gene>
    <name evidence="2" type="ORF">S03H2_30932</name>
</gene>
<evidence type="ECO:0000259" key="1">
    <source>
        <dbReference type="Pfam" id="PF13375"/>
    </source>
</evidence>
<dbReference type="PANTHER" id="PTHR43034:SF2">
    <property type="entry name" value="ION-TRANSLOCATING OXIDOREDUCTASE COMPLEX SUBUNIT C"/>
    <property type="match status" value="1"/>
</dbReference>
<reference evidence="2" key="1">
    <citation type="journal article" date="2014" name="Front. Microbiol.">
        <title>High frequency of phylogenetically diverse reductive dehalogenase-homologous genes in deep subseafloor sedimentary metagenomes.</title>
        <authorList>
            <person name="Kawai M."/>
            <person name="Futagami T."/>
            <person name="Toyoda A."/>
            <person name="Takaki Y."/>
            <person name="Nishi S."/>
            <person name="Hori S."/>
            <person name="Arai W."/>
            <person name="Tsubouchi T."/>
            <person name="Morono Y."/>
            <person name="Uchiyama I."/>
            <person name="Ito T."/>
            <person name="Fujiyama A."/>
            <person name="Inagaki F."/>
            <person name="Takami H."/>
        </authorList>
    </citation>
    <scope>NUCLEOTIDE SEQUENCE</scope>
    <source>
        <strain evidence="2">Expedition CK06-06</strain>
    </source>
</reference>
<dbReference type="PANTHER" id="PTHR43034">
    <property type="entry name" value="ION-TRANSLOCATING OXIDOREDUCTASE COMPLEX SUBUNIT C"/>
    <property type="match status" value="1"/>
</dbReference>
<protein>
    <recommendedName>
        <fullName evidence="1">RnfC Barrel sandwich hybrid domain-containing protein</fullName>
    </recommendedName>
</protein>
<name>X1IQI7_9ZZZZ</name>
<sequence>MGFFTKGITLPQKSTQLSLELIDTPLPKKVILPVQQYLGEPATPTVAVGDKVKVGEVIATGEGAHTLPLHATISG</sequence>
<evidence type="ECO:0000313" key="2">
    <source>
        <dbReference type="EMBL" id="GAH59823.1"/>
    </source>
</evidence>
<organism evidence="2">
    <name type="scientific">marine sediment metagenome</name>
    <dbReference type="NCBI Taxonomy" id="412755"/>
    <lineage>
        <taxon>unclassified sequences</taxon>
        <taxon>metagenomes</taxon>
        <taxon>ecological metagenomes</taxon>
    </lineage>
</organism>
<dbReference type="Pfam" id="PF13375">
    <property type="entry name" value="RnfC_N"/>
    <property type="match status" value="1"/>
</dbReference>
<feature type="domain" description="RnfC Barrel sandwich hybrid" evidence="1">
    <location>
        <begin position="4"/>
        <end position="75"/>
    </location>
</feature>
<dbReference type="GO" id="GO:0016020">
    <property type="term" value="C:membrane"/>
    <property type="evidence" value="ECO:0007669"/>
    <property type="project" value="InterPro"/>
</dbReference>
<comment type="caution">
    <text evidence="2">The sequence shown here is derived from an EMBL/GenBank/DDBJ whole genome shotgun (WGS) entry which is preliminary data.</text>
</comment>
<dbReference type="GO" id="GO:0009055">
    <property type="term" value="F:electron transfer activity"/>
    <property type="evidence" value="ECO:0007669"/>
    <property type="project" value="InterPro"/>
</dbReference>
<feature type="non-terminal residue" evidence="2">
    <location>
        <position position="75"/>
    </location>
</feature>
<dbReference type="AlphaFoldDB" id="X1IQI7"/>
<dbReference type="InterPro" id="IPR026902">
    <property type="entry name" value="RnfC_N"/>
</dbReference>
<proteinExistence type="predicted"/>
<dbReference type="EMBL" id="BARU01018734">
    <property type="protein sequence ID" value="GAH59823.1"/>
    <property type="molecule type" value="Genomic_DNA"/>
</dbReference>
<dbReference type="InterPro" id="IPR010208">
    <property type="entry name" value="Ion_transpt_RnfC/RsxC"/>
</dbReference>
<dbReference type="GO" id="GO:0051539">
    <property type="term" value="F:4 iron, 4 sulfur cluster binding"/>
    <property type="evidence" value="ECO:0007669"/>
    <property type="project" value="InterPro"/>
</dbReference>
<accession>X1IQI7</accession>